<dbReference type="Proteomes" id="UP000051012">
    <property type="component" value="Unassembled WGS sequence"/>
</dbReference>
<dbReference type="EMBL" id="LJNI01000020">
    <property type="protein sequence ID" value="KPJ73964.1"/>
    <property type="molecule type" value="Genomic_DNA"/>
</dbReference>
<gene>
    <name evidence="1" type="ORF">AMJ52_02385</name>
</gene>
<sequence length="220" mass="25684">MNHNESVKIVDIIHKPRYQRLLVRCIFHVKKEIPLIRVYQRNSERVAYLKSAIRQGFHMKILFWKGNHVGMIEYGPPKAAALPITGKNIIVMNCIWVHAKAQGNNFGKLLMNDMINSEKHASGFATIGLENYWMMWLQKQHMEKLGFKSIKSLKLKHKTYKRGHCFTIHLVWLPTSKNAQSPDWDESELLNGVDFCNSHPLYWGRYGCMKSGLRQIYVKC</sequence>
<accession>A0A0S7YIE1</accession>
<protein>
    <submittedName>
        <fullName evidence="1">Uncharacterized protein</fullName>
    </submittedName>
</protein>
<proteinExistence type="predicted"/>
<reference evidence="1 2" key="1">
    <citation type="journal article" date="2015" name="Microbiome">
        <title>Genomic resolution of linkages in carbon, nitrogen, and sulfur cycling among widespread estuary sediment bacteria.</title>
        <authorList>
            <person name="Baker B.J."/>
            <person name="Lazar C.S."/>
            <person name="Teske A.P."/>
            <person name="Dick G.J."/>
        </authorList>
    </citation>
    <scope>NUCLEOTIDE SEQUENCE [LARGE SCALE GENOMIC DNA]</scope>
    <source>
        <strain evidence="1">DG_78</strain>
    </source>
</reference>
<dbReference type="Gene3D" id="3.40.630.30">
    <property type="match status" value="1"/>
</dbReference>
<evidence type="ECO:0000313" key="1">
    <source>
        <dbReference type="EMBL" id="KPJ73964.1"/>
    </source>
</evidence>
<dbReference type="InterPro" id="IPR016181">
    <property type="entry name" value="Acyl_CoA_acyltransferase"/>
</dbReference>
<organism evidence="1 2">
    <name type="scientific">candidate division TA06 bacterium DG_78</name>
    <dbReference type="NCBI Taxonomy" id="1703772"/>
    <lineage>
        <taxon>Bacteria</taxon>
        <taxon>Bacteria division TA06</taxon>
    </lineage>
</organism>
<name>A0A0S7YIE1_UNCT6</name>
<evidence type="ECO:0000313" key="2">
    <source>
        <dbReference type="Proteomes" id="UP000051012"/>
    </source>
</evidence>
<dbReference type="SUPFAM" id="SSF55729">
    <property type="entry name" value="Acyl-CoA N-acyltransferases (Nat)"/>
    <property type="match status" value="1"/>
</dbReference>
<dbReference type="AlphaFoldDB" id="A0A0S7YIE1"/>
<comment type="caution">
    <text evidence="1">The sequence shown here is derived from an EMBL/GenBank/DDBJ whole genome shotgun (WGS) entry which is preliminary data.</text>
</comment>